<dbReference type="InParanoid" id="A0A1Y2G8F3"/>
<dbReference type="OrthoDB" id="2322866at2759"/>
<reference evidence="1 2" key="1">
    <citation type="submission" date="2016-07" db="EMBL/GenBank/DDBJ databases">
        <title>Pervasive Adenine N6-methylation of Active Genes in Fungi.</title>
        <authorList>
            <consortium name="DOE Joint Genome Institute"/>
            <person name="Mondo S.J."/>
            <person name="Dannebaum R.O."/>
            <person name="Kuo R.C."/>
            <person name="Labutti K."/>
            <person name="Haridas S."/>
            <person name="Kuo A."/>
            <person name="Salamov A."/>
            <person name="Ahrendt S.R."/>
            <person name="Lipzen A."/>
            <person name="Sullivan W."/>
            <person name="Andreopoulos W.B."/>
            <person name="Clum A."/>
            <person name="Lindquist E."/>
            <person name="Daum C."/>
            <person name="Ramamoorthy G.K."/>
            <person name="Gryganskyi A."/>
            <person name="Culley D."/>
            <person name="Magnuson J.K."/>
            <person name="James T.Y."/>
            <person name="O'Malley M.A."/>
            <person name="Stajich J.E."/>
            <person name="Spatafora J.W."/>
            <person name="Visel A."/>
            <person name="Grigoriev I.V."/>
        </authorList>
    </citation>
    <scope>NUCLEOTIDE SEQUENCE [LARGE SCALE GENOMIC DNA]</scope>
    <source>
        <strain evidence="1 2">NRRL 3116</strain>
    </source>
</reference>
<keyword evidence="2" id="KW-1185">Reference proteome</keyword>
<evidence type="ECO:0000313" key="2">
    <source>
        <dbReference type="Proteomes" id="UP000193648"/>
    </source>
</evidence>
<dbReference type="Proteomes" id="UP000193648">
    <property type="component" value="Unassembled WGS sequence"/>
</dbReference>
<evidence type="ECO:0000313" key="1">
    <source>
        <dbReference type="EMBL" id="ORZ04072.1"/>
    </source>
</evidence>
<gene>
    <name evidence="1" type="ORF">BCR41DRAFT_363147</name>
</gene>
<dbReference type="InterPro" id="IPR032675">
    <property type="entry name" value="LRR_dom_sf"/>
</dbReference>
<accession>A0A1Y2G8F3</accession>
<dbReference type="SUPFAM" id="SSF52047">
    <property type="entry name" value="RNI-like"/>
    <property type="match status" value="1"/>
</dbReference>
<proteinExistence type="predicted"/>
<protein>
    <submittedName>
        <fullName evidence="1">Uncharacterized protein</fullName>
    </submittedName>
</protein>
<comment type="caution">
    <text evidence="1">The sequence shown here is derived from an EMBL/GenBank/DDBJ whole genome shotgun (WGS) entry which is preliminary data.</text>
</comment>
<dbReference type="RefSeq" id="XP_021876349.1">
    <property type="nucleotide sequence ID" value="XM_022025844.1"/>
</dbReference>
<organism evidence="1 2">
    <name type="scientific">Lobosporangium transversale</name>
    <dbReference type="NCBI Taxonomy" id="64571"/>
    <lineage>
        <taxon>Eukaryota</taxon>
        <taxon>Fungi</taxon>
        <taxon>Fungi incertae sedis</taxon>
        <taxon>Mucoromycota</taxon>
        <taxon>Mortierellomycotina</taxon>
        <taxon>Mortierellomycetes</taxon>
        <taxon>Mortierellales</taxon>
        <taxon>Mortierellaceae</taxon>
        <taxon>Lobosporangium</taxon>
    </lineage>
</organism>
<dbReference type="Gene3D" id="3.80.10.10">
    <property type="entry name" value="Ribonuclease Inhibitor"/>
    <property type="match status" value="1"/>
</dbReference>
<sequence>MPSVIPEECLWLIISYLRNDRESLHSLLFTNRTFFRIAVSFLYASPFRLLYNERNCRWTSIERTRRYDSLVHVLIHSSQLLQPDIYDTKHSNSIIFRLPPYGPEVPSLPTPSTVDYLSYYTDMFHDPMLYETFMSLFPLIPNCYSANVIWHRPMVKIRNRIEYAMMDRVLPQVTSLAINMPIQVPRIKYFMMANLRRLELLGTDYCLLTDDDLEWERTTHTNKVSRSAKGYSMSQLDRTLTFIWDHQRLFGTLRELKIENKAVPIERQPARRLIELVEAMGDQLEVLDVQFWPEAVFFLERIPTRRLKTLLLHLNKEPEPFFQDNGGLVSFLSQCPKLEELALYTTENDLFSPWRLQRTAQDSTQPAIYSTLSMTTRHKYSRIQTHSEMKRIDIAGLAQDVIMNLNDATELFSSTLQAIKARSWFSGKLTTIPLSWFNSTLSRLTDLDLEGEVAWTFDYASLLNCPRLCRVRLAYTGPMPSRSSKKQPAIDNLPRVFTIQDLELVGNWETLYIRGWPSTIAQIHRLERLDLVACEGIVADQVVSLVQDIIEQSARRYLQEQEVFGDNDADVPVLRNNYCHLRWVIVNKRLHDNIEQQWDGLRRWLAMRSGAEGSESANLMTRGATIATTSTAPTGLVATASPFVIRSVQRVRFSYVTIARPTR</sequence>
<dbReference type="GeneID" id="33567687"/>
<dbReference type="EMBL" id="MCFF01000060">
    <property type="protein sequence ID" value="ORZ04072.1"/>
    <property type="molecule type" value="Genomic_DNA"/>
</dbReference>
<name>A0A1Y2G8F3_9FUNG</name>
<dbReference type="AlphaFoldDB" id="A0A1Y2G8F3"/>